<protein>
    <submittedName>
        <fullName evidence="9">Uncharacterized protein</fullName>
    </submittedName>
</protein>
<reference evidence="9 10" key="2">
    <citation type="journal article" date="2007" name="PLoS Biol.">
        <title>Principles of genome evolution in the Drosophila melanogaster species group.</title>
        <authorList>
            <person name="Ranz J.M."/>
            <person name="Maurin D."/>
            <person name="Chan Y.S."/>
            <person name="von Grotthuss M."/>
            <person name="Hillier L.W."/>
            <person name="Roote J."/>
            <person name="Ashburner M."/>
            <person name="Bergman C.M."/>
        </authorList>
    </citation>
    <scope>NUCLEOTIDE SEQUENCE [LARGE SCALE GENOMIC DNA]</scope>
    <source>
        <strain evidence="10">Tai18E2 / Tucson 14021-0261.01</strain>
    </source>
</reference>
<keyword evidence="6 8" id="KW-0472">Membrane</keyword>
<dbReference type="PANTHER" id="PTHR11523">
    <property type="entry name" value="SODIUM/POTASSIUM-DEPENDENT ATPASE BETA SUBUNIT"/>
    <property type="match status" value="1"/>
</dbReference>
<dbReference type="GO" id="GO:1990573">
    <property type="term" value="P:potassium ion import across plasma membrane"/>
    <property type="evidence" value="ECO:0007669"/>
    <property type="project" value="TreeGrafter"/>
</dbReference>
<feature type="region of interest" description="Disordered" evidence="7">
    <location>
        <begin position="330"/>
        <end position="391"/>
    </location>
</feature>
<feature type="transmembrane region" description="Helical" evidence="8">
    <location>
        <begin position="624"/>
        <end position="646"/>
    </location>
</feature>
<evidence type="ECO:0000313" key="10">
    <source>
        <dbReference type="Proteomes" id="UP000002282"/>
    </source>
</evidence>
<evidence type="ECO:0000256" key="8">
    <source>
        <dbReference type="SAM" id="Phobius"/>
    </source>
</evidence>
<dbReference type="InterPro" id="IPR000402">
    <property type="entry name" value="Na/K_ATPase_sub_beta"/>
</dbReference>
<dbReference type="Proteomes" id="UP000002282">
    <property type="component" value="Chromosome 2L"/>
</dbReference>
<evidence type="ECO:0000313" key="9">
    <source>
        <dbReference type="EMBL" id="KRJ98148.1"/>
    </source>
</evidence>
<feature type="compositionally biased region" description="Basic and acidic residues" evidence="7">
    <location>
        <begin position="293"/>
        <end position="304"/>
    </location>
</feature>
<keyword evidence="4" id="KW-0735">Signal-anchor</keyword>
<feature type="compositionally biased region" description="Basic and acidic residues" evidence="7">
    <location>
        <begin position="178"/>
        <end position="189"/>
    </location>
</feature>
<keyword evidence="10" id="KW-1185">Reference proteome</keyword>
<keyword evidence="5 8" id="KW-1133">Transmembrane helix</keyword>
<comment type="subcellular location">
    <subcellularLocation>
        <location evidence="1">Membrane</location>
        <topology evidence="1">Single-pass type II membrane protein</topology>
    </subcellularLocation>
</comment>
<dbReference type="Gene3D" id="2.60.40.1660">
    <property type="entry name" value="Na, k-atpase alpha subunit"/>
    <property type="match status" value="1"/>
</dbReference>
<gene>
    <name evidence="9" type="primary">Dyak\GE28996</name>
    <name evidence="9" type="synonym">GE28996</name>
    <name evidence="9" type="ORF">Dyak_GE28996</name>
</gene>
<evidence type="ECO:0000256" key="3">
    <source>
        <dbReference type="ARBA" id="ARBA00022692"/>
    </source>
</evidence>
<dbReference type="PANTHER" id="PTHR11523:SF28">
    <property type="entry name" value="NA_K-ATPASE BETA SUBUNIT ISOFORM 4-RELATED"/>
    <property type="match status" value="1"/>
</dbReference>
<dbReference type="InterPro" id="IPR038702">
    <property type="entry name" value="Na/K_ATPase_sub_beta_sf"/>
</dbReference>
<feature type="compositionally biased region" description="Basic and acidic residues" evidence="7">
    <location>
        <begin position="76"/>
        <end position="86"/>
    </location>
</feature>
<keyword evidence="3 8" id="KW-0812">Transmembrane</keyword>
<dbReference type="GO" id="GO:0030007">
    <property type="term" value="P:intracellular potassium ion homeostasis"/>
    <property type="evidence" value="ECO:0007669"/>
    <property type="project" value="TreeGrafter"/>
</dbReference>
<dbReference type="Pfam" id="PF00287">
    <property type="entry name" value="Na_K-ATPase"/>
    <property type="match status" value="1"/>
</dbReference>
<evidence type="ECO:0000256" key="2">
    <source>
        <dbReference type="ARBA" id="ARBA00005876"/>
    </source>
</evidence>
<feature type="region of interest" description="Disordered" evidence="7">
    <location>
        <begin position="1"/>
        <end position="165"/>
    </location>
</feature>
<dbReference type="AlphaFoldDB" id="A0A0R1DLI4"/>
<accession>A0A0R1DLI4</accession>
<dbReference type="EMBL" id="CM000157">
    <property type="protein sequence ID" value="KRJ98148.1"/>
    <property type="molecule type" value="Genomic_DNA"/>
</dbReference>
<evidence type="ECO:0000256" key="4">
    <source>
        <dbReference type="ARBA" id="ARBA00022968"/>
    </source>
</evidence>
<evidence type="ECO:0000256" key="6">
    <source>
        <dbReference type="ARBA" id="ARBA00023136"/>
    </source>
</evidence>
<dbReference type="GO" id="GO:0001671">
    <property type="term" value="F:ATPase activator activity"/>
    <property type="evidence" value="ECO:0007669"/>
    <property type="project" value="TreeGrafter"/>
</dbReference>
<dbReference type="KEGG" id="dya:Dyak_GE28996"/>
<evidence type="ECO:0000256" key="1">
    <source>
        <dbReference type="ARBA" id="ARBA00004606"/>
    </source>
</evidence>
<feature type="region of interest" description="Disordered" evidence="7">
    <location>
        <begin position="206"/>
        <end position="225"/>
    </location>
</feature>
<proteinExistence type="inferred from homology"/>
<dbReference type="OrthoDB" id="5912413at2759"/>
<organism evidence="9 10">
    <name type="scientific">Drosophila yakuba</name>
    <name type="common">Fruit fly</name>
    <dbReference type="NCBI Taxonomy" id="7245"/>
    <lineage>
        <taxon>Eukaryota</taxon>
        <taxon>Metazoa</taxon>
        <taxon>Ecdysozoa</taxon>
        <taxon>Arthropoda</taxon>
        <taxon>Hexapoda</taxon>
        <taxon>Insecta</taxon>
        <taxon>Pterygota</taxon>
        <taxon>Neoptera</taxon>
        <taxon>Endopterygota</taxon>
        <taxon>Diptera</taxon>
        <taxon>Brachycera</taxon>
        <taxon>Muscomorpha</taxon>
        <taxon>Ephydroidea</taxon>
        <taxon>Drosophilidae</taxon>
        <taxon>Drosophila</taxon>
        <taxon>Sophophora</taxon>
    </lineage>
</organism>
<feature type="region of interest" description="Disordered" evidence="7">
    <location>
        <begin position="262"/>
        <end position="309"/>
    </location>
</feature>
<evidence type="ECO:0000256" key="5">
    <source>
        <dbReference type="ARBA" id="ARBA00022989"/>
    </source>
</evidence>
<sequence length="895" mass="102380">MSDDERKQENRKHVATDPEKNRIAPNDGTDSGRSLTGFSQKDDEPSEPLSSVSLKQGPKVAPKPKKPEIISSTSHTGKDAVPQKDADNEEPGFSKSFRKESVQMQANRNSAASKGEDQKILIKTVPGKSLLKDSDDENVETSSRSKNYPVAKKGSSTRRVREPFDSFNREKYLADLIDYDRSSEEKEPASEPDSTLRRRFLRNNEFNSTSSLECEEEELDLDSAGSATMRGSYRMAQNTGDDRPEILAEIINMGKLKELKDQRESNKGFLNNRRDDKTIDEVKGSKTTGTSRSHVEEVKYKDTASDAEDNNALVKHIGTITKIFSIAQRVEQKKSSKESEESKDETSNDEINKDEINRGEINKDELNRGEINKDEINKADEQKPSPEPEVQLEAKKAWTFPITDTSPDIPGEDQPLQEYQMVKIGKRNRKFRNIGINTDISRKTKIKPLPSKSESGDLEAYHADGRLRDIGISTEYHPKRKKYKQRIEPDDVPIDIGQSDDRVREVGVNTKVLPKTIVPPISEMREHKSGQLRDVGANTDKPFWPIDDGTNVTYMRPIKTNMNELNKLIVDPPPDNGPYKMPTKEDSRGYYKGCEYHFPGRTQWRRLFYNRTHGIYELRRPSHWFYTLIFSVLYIVFVILFSLAWFDLIKNDAPRKAPVMKMSQPYISFAPFGTRTSTNTVSFDPRNSTEVMEKYAGIMALLEKYGDHGQSPRFESCTADEKFGYPSGEPCVFLKVNRIIGFKTEPYINSDELVSAKINEVEFTALKRLLENTTSQEDRLNRTWITCHTDKDDVLIEFHPEPAIRTEYTDIEEKIEYVADEGKKSFFGPNDLNRIVALKIKNLKANERVHINCKMWARNIHHKKQGYGQVSFFVLLATNENRERVEKLLRHDDSL</sequence>
<feature type="compositionally biased region" description="Basic and acidic residues" evidence="7">
    <location>
        <begin position="262"/>
        <end position="284"/>
    </location>
</feature>
<reference evidence="9 10" key="1">
    <citation type="journal article" date="2007" name="Nature">
        <title>Evolution of genes and genomes on the Drosophila phylogeny.</title>
        <authorList>
            <consortium name="Drosophila 12 Genomes Consortium"/>
            <person name="Clark A.G."/>
            <person name="Eisen M.B."/>
            <person name="Smith D.R."/>
            <person name="Bergman C.M."/>
            <person name="Oliver B."/>
            <person name="Markow T.A."/>
            <person name="Kaufman T.C."/>
            <person name="Kellis M."/>
            <person name="Gelbart W."/>
            <person name="Iyer V.N."/>
            <person name="Pollard D.A."/>
            <person name="Sackton T.B."/>
            <person name="Larracuente A.M."/>
            <person name="Singh N.D."/>
            <person name="Abad J.P."/>
            <person name="Abt D.N."/>
            <person name="Adryan B."/>
            <person name="Aguade M."/>
            <person name="Akashi H."/>
            <person name="Anderson W.W."/>
            <person name="Aquadro C.F."/>
            <person name="Ardell D.H."/>
            <person name="Arguello R."/>
            <person name="Artieri C.G."/>
            <person name="Barbash D.A."/>
            <person name="Barker D."/>
            <person name="Barsanti P."/>
            <person name="Batterham P."/>
            <person name="Batzoglou S."/>
            <person name="Begun D."/>
            <person name="Bhutkar A."/>
            <person name="Blanco E."/>
            <person name="Bosak S.A."/>
            <person name="Bradley R.K."/>
            <person name="Brand A.D."/>
            <person name="Brent M.R."/>
            <person name="Brooks A.N."/>
            <person name="Brown R.H."/>
            <person name="Butlin R.K."/>
            <person name="Caggese C."/>
            <person name="Calvi B.R."/>
            <person name="Bernardo de Carvalho A."/>
            <person name="Caspi A."/>
            <person name="Castrezana S."/>
            <person name="Celniker S.E."/>
            <person name="Chang J.L."/>
            <person name="Chapple C."/>
            <person name="Chatterji S."/>
            <person name="Chinwalla A."/>
            <person name="Civetta A."/>
            <person name="Clifton S.W."/>
            <person name="Comeron J.M."/>
            <person name="Costello J.C."/>
            <person name="Coyne J.A."/>
            <person name="Daub J."/>
            <person name="David R.G."/>
            <person name="Delcher A.L."/>
            <person name="Delehaunty K."/>
            <person name="Do C.B."/>
            <person name="Ebling H."/>
            <person name="Edwards K."/>
            <person name="Eickbush T."/>
            <person name="Evans J.D."/>
            <person name="Filipski A."/>
            <person name="Findeiss S."/>
            <person name="Freyhult E."/>
            <person name="Fulton L."/>
            <person name="Fulton R."/>
            <person name="Garcia A.C."/>
            <person name="Gardiner A."/>
            <person name="Garfield D.A."/>
            <person name="Garvin B.E."/>
            <person name="Gibson G."/>
            <person name="Gilbert D."/>
            <person name="Gnerre S."/>
            <person name="Godfrey J."/>
            <person name="Good R."/>
            <person name="Gotea V."/>
            <person name="Gravely B."/>
            <person name="Greenberg A.J."/>
            <person name="Griffiths-Jones S."/>
            <person name="Gross S."/>
            <person name="Guigo R."/>
            <person name="Gustafson E.A."/>
            <person name="Haerty W."/>
            <person name="Hahn M.W."/>
            <person name="Halligan D.L."/>
            <person name="Halpern A.L."/>
            <person name="Halter G.M."/>
            <person name="Han M.V."/>
            <person name="Heger A."/>
            <person name="Hillier L."/>
            <person name="Hinrichs A.S."/>
            <person name="Holmes I."/>
            <person name="Hoskins R.A."/>
            <person name="Hubisz M.J."/>
            <person name="Hultmark D."/>
            <person name="Huntley M.A."/>
            <person name="Jaffe D.B."/>
            <person name="Jagadeeshan S."/>
            <person name="Jeck W.R."/>
            <person name="Johnson J."/>
            <person name="Jones C.D."/>
            <person name="Jordan W.C."/>
            <person name="Karpen G.H."/>
            <person name="Kataoka E."/>
            <person name="Keightley P.D."/>
            <person name="Kheradpour P."/>
            <person name="Kirkness E.F."/>
            <person name="Koerich L.B."/>
            <person name="Kristiansen K."/>
            <person name="Kudrna D."/>
            <person name="Kulathinal R.J."/>
            <person name="Kumar S."/>
            <person name="Kwok R."/>
            <person name="Lander E."/>
            <person name="Langley C.H."/>
            <person name="Lapoint R."/>
            <person name="Lazzaro B.P."/>
            <person name="Lee S.J."/>
            <person name="Levesque L."/>
            <person name="Li R."/>
            <person name="Lin C.F."/>
            <person name="Lin M.F."/>
            <person name="Lindblad-Toh K."/>
            <person name="Llopart A."/>
            <person name="Long M."/>
            <person name="Low L."/>
            <person name="Lozovsky E."/>
            <person name="Lu J."/>
            <person name="Luo M."/>
            <person name="Machado C.A."/>
            <person name="Makalowski W."/>
            <person name="Marzo M."/>
            <person name="Matsuda M."/>
            <person name="Matzkin L."/>
            <person name="McAllister B."/>
            <person name="McBride C.S."/>
            <person name="McKernan B."/>
            <person name="McKernan K."/>
            <person name="Mendez-Lago M."/>
            <person name="Minx P."/>
            <person name="Mollenhauer M.U."/>
            <person name="Montooth K."/>
            <person name="Mount S.M."/>
            <person name="Mu X."/>
            <person name="Myers E."/>
            <person name="Negre B."/>
            <person name="Newfeld S."/>
            <person name="Nielsen R."/>
            <person name="Noor M.A."/>
            <person name="O'Grady P."/>
            <person name="Pachter L."/>
            <person name="Papaceit M."/>
            <person name="Parisi M.J."/>
            <person name="Parisi M."/>
            <person name="Parts L."/>
            <person name="Pedersen J.S."/>
            <person name="Pesole G."/>
            <person name="Phillippy A.M."/>
            <person name="Ponting C.P."/>
            <person name="Pop M."/>
            <person name="Porcelli D."/>
            <person name="Powell J.R."/>
            <person name="Prohaska S."/>
            <person name="Pruitt K."/>
            <person name="Puig M."/>
            <person name="Quesneville H."/>
            <person name="Ram K.R."/>
            <person name="Rand D."/>
            <person name="Rasmussen M.D."/>
            <person name="Reed L.K."/>
            <person name="Reenan R."/>
            <person name="Reily A."/>
            <person name="Remington K.A."/>
            <person name="Rieger T.T."/>
            <person name="Ritchie M.G."/>
            <person name="Robin C."/>
            <person name="Rogers Y.H."/>
            <person name="Rohde C."/>
            <person name="Rozas J."/>
            <person name="Rubenfield M.J."/>
            <person name="Ruiz A."/>
            <person name="Russo S."/>
            <person name="Salzberg S.L."/>
            <person name="Sanchez-Gracia A."/>
            <person name="Saranga D.J."/>
            <person name="Sato H."/>
            <person name="Schaeffer S.W."/>
            <person name="Schatz M.C."/>
            <person name="Schlenke T."/>
            <person name="Schwartz R."/>
            <person name="Segarra C."/>
            <person name="Singh R.S."/>
            <person name="Sirot L."/>
            <person name="Sirota M."/>
            <person name="Sisneros N.B."/>
            <person name="Smith C.D."/>
            <person name="Smith T.F."/>
            <person name="Spieth J."/>
            <person name="Stage D.E."/>
            <person name="Stark A."/>
            <person name="Stephan W."/>
            <person name="Strausberg R.L."/>
            <person name="Strempel S."/>
            <person name="Sturgill D."/>
            <person name="Sutton G."/>
            <person name="Sutton G.G."/>
            <person name="Tao W."/>
            <person name="Teichmann S."/>
            <person name="Tobari Y.N."/>
            <person name="Tomimura Y."/>
            <person name="Tsolas J.M."/>
            <person name="Valente V.L."/>
            <person name="Venter E."/>
            <person name="Venter J.C."/>
            <person name="Vicario S."/>
            <person name="Vieira F.G."/>
            <person name="Vilella A.J."/>
            <person name="Villasante A."/>
            <person name="Walenz B."/>
            <person name="Wang J."/>
            <person name="Wasserman M."/>
            <person name="Watts T."/>
            <person name="Wilson D."/>
            <person name="Wilson R.K."/>
            <person name="Wing R.A."/>
            <person name="Wolfner M.F."/>
            <person name="Wong A."/>
            <person name="Wong G.K."/>
            <person name="Wu C.I."/>
            <person name="Wu G."/>
            <person name="Yamamoto D."/>
            <person name="Yang H.P."/>
            <person name="Yang S.P."/>
            <person name="Yorke J.A."/>
            <person name="Yoshida K."/>
            <person name="Zdobnov E."/>
            <person name="Zhang P."/>
            <person name="Zhang Y."/>
            <person name="Zimin A.V."/>
            <person name="Baldwin J."/>
            <person name="Abdouelleil A."/>
            <person name="Abdulkadir J."/>
            <person name="Abebe A."/>
            <person name="Abera B."/>
            <person name="Abreu J."/>
            <person name="Acer S.C."/>
            <person name="Aftuck L."/>
            <person name="Alexander A."/>
            <person name="An P."/>
            <person name="Anderson E."/>
            <person name="Anderson S."/>
            <person name="Arachi H."/>
            <person name="Azer M."/>
            <person name="Bachantsang P."/>
            <person name="Barry A."/>
            <person name="Bayul T."/>
            <person name="Berlin A."/>
            <person name="Bessette D."/>
            <person name="Bloom T."/>
            <person name="Blye J."/>
            <person name="Boguslavskiy L."/>
            <person name="Bonnet C."/>
            <person name="Boukhgalter B."/>
            <person name="Bourzgui I."/>
            <person name="Brown A."/>
            <person name="Cahill P."/>
            <person name="Channer S."/>
            <person name="Cheshatsang Y."/>
            <person name="Chuda L."/>
            <person name="Citroen M."/>
            <person name="Collymore A."/>
            <person name="Cooke P."/>
            <person name="Costello M."/>
            <person name="D'Aco K."/>
            <person name="Daza R."/>
            <person name="De Haan G."/>
            <person name="DeGray S."/>
            <person name="DeMaso C."/>
            <person name="Dhargay N."/>
            <person name="Dooley K."/>
            <person name="Dooley E."/>
            <person name="Doricent M."/>
            <person name="Dorje P."/>
            <person name="Dorjee K."/>
            <person name="Dupes A."/>
            <person name="Elong R."/>
            <person name="Falk J."/>
            <person name="Farina A."/>
            <person name="Faro S."/>
            <person name="Ferguson D."/>
            <person name="Fisher S."/>
            <person name="Foley C.D."/>
            <person name="Franke A."/>
            <person name="Friedrich D."/>
            <person name="Gadbois L."/>
            <person name="Gearin G."/>
            <person name="Gearin C.R."/>
            <person name="Giannoukos G."/>
            <person name="Goode T."/>
            <person name="Graham J."/>
            <person name="Grandbois E."/>
            <person name="Grewal S."/>
            <person name="Gyaltsen K."/>
            <person name="Hafez N."/>
            <person name="Hagos B."/>
            <person name="Hall J."/>
            <person name="Henson C."/>
            <person name="Hollinger A."/>
            <person name="Honan T."/>
            <person name="Huard M.D."/>
            <person name="Hughes L."/>
            <person name="Hurhula B."/>
            <person name="Husby M.E."/>
            <person name="Kamat A."/>
            <person name="Kanga B."/>
            <person name="Kashin S."/>
            <person name="Khazanovich D."/>
            <person name="Kisner P."/>
            <person name="Lance K."/>
            <person name="Lara M."/>
            <person name="Lee W."/>
            <person name="Lennon N."/>
            <person name="Letendre F."/>
            <person name="LeVine R."/>
            <person name="Lipovsky A."/>
            <person name="Liu X."/>
            <person name="Liu J."/>
            <person name="Liu S."/>
            <person name="Lokyitsang T."/>
            <person name="Lokyitsang Y."/>
            <person name="Lubonja R."/>
            <person name="Lui A."/>
            <person name="MacDonald P."/>
            <person name="Magnisalis V."/>
            <person name="Maru K."/>
            <person name="Matthews C."/>
            <person name="McCusker W."/>
            <person name="McDonough S."/>
            <person name="Mehta T."/>
            <person name="Meldrim J."/>
            <person name="Meneus L."/>
            <person name="Mihai O."/>
            <person name="Mihalev A."/>
            <person name="Mihova T."/>
            <person name="Mittelman R."/>
            <person name="Mlenga V."/>
            <person name="Montmayeur A."/>
            <person name="Mulrain L."/>
            <person name="Navidi A."/>
            <person name="Naylor J."/>
            <person name="Negash T."/>
            <person name="Nguyen T."/>
            <person name="Nguyen N."/>
            <person name="Nicol R."/>
            <person name="Norbu C."/>
            <person name="Norbu N."/>
            <person name="Novod N."/>
            <person name="O'Neill B."/>
            <person name="Osman S."/>
            <person name="Markiewicz E."/>
            <person name="Oyono O.L."/>
            <person name="Patti C."/>
            <person name="Phunkhang P."/>
            <person name="Pierre F."/>
            <person name="Priest M."/>
            <person name="Raghuraman S."/>
            <person name="Rege F."/>
            <person name="Reyes R."/>
            <person name="Rise C."/>
            <person name="Rogov P."/>
            <person name="Ross K."/>
            <person name="Ryan E."/>
            <person name="Settipalli S."/>
            <person name="Shea T."/>
            <person name="Sherpa N."/>
            <person name="Shi L."/>
            <person name="Shih D."/>
            <person name="Sparrow T."/>
            <person name="Spaulding J."/>
            <person name="Stalker J."/>
            <person name="Stange-Thomann N."/>
            <person name="Stavropoulos S."/>
            <person name="Stone C."/>
            <person name="Strader C."/>
            <person name="Tesfaye S."/>
            <person name="Thomson T."/>
            <person name="Thoulutsang Y."/>
            <person name="Thoulutsang D."/>
            <person name="Topham K."/>
            <person name="Topping I."/>
            <person name="Tsamla T."/>
            <person name="Vassiliev H."/>
            <person name="Vo A."/>
            <person name="Wangchuk T."/>
            <person name="Wangdi T."/>
            <person name="Weiand M."/>
            <person name="Wilkinson J."/>
            <person name="Wilson A."/>
            <person name="Yadav S."/>
            <person name="Young G."/>
            <person name="Yu Q."/>
            <person name="Zembek L."/>
            <person name="Zhong D."/>
            <person name="Zimmer A."/>
            <person name="Zwirko Z."/>
            <person name="Jaffe D.B."/>
            <person name="Alvarez P."/>
            <person name="Brockman W."/>
            <person name="Butler J."/>
            <person name="Chin C."/>
            <person name="Gnerre S."/>
            <person name="Grabherr M."/>
            <person name="Kleber M."/>
            <person name="Mauceli E."/>
            <person name="MacCallum I."/>
        </authorList>
    </citation>
    <scope>NUCLEOTIDE SEQUENCE [LARGE SCALE GENOMIC DNA]</scope>
    <source>
        <strain evidence="10">Tai18E2 / Tucson 14021-0261.01</strain>
    </source>
</reference>
<name>A0A0R1DLI4_DROYA</name>
<feature type="compositionally biased region" description="Polar residues" evidence="7">
    <location>
        <begin position="28"/>
        <end position="39"/>
    </location>
</feature>
<feature type="compositionally biased region" description="Basic and acidic residues" evidence="7">
    <location>
        <begin position="1"/>
        <end position="22"/>
    </location>
</feature>
<dbReference type="GO" id="GO:0036376">
    <property type="term" value="P:sodium ion export across plasma membrane"/>
    <property type="evidence" value="ECO:0007669"/>
    <property type="project" value="TreeGrafter"/>
</dbReference>
<dbReference type="GO" id="GO:0005890">
    <property type="term" value="C:sodium:potassium-exchanging ATPase complex"/>
    <property type="evidence" value="ECO:0007669"/>
    <property type="project" value="InterPro"/>
</dbReference>
<evidence type="ECO:0000256" key="7">
    <source>
        <dbReference type="SAM" id="MobiDB-lite"/>
    </source>
</evidence>
<feature type="compositionally biased region" description="Polar residues" evidence="7">
    <location>
        <begin position="102"/>
        <end position="112"/>
    </location>
</feature>
<dbReference type="GO" id="GO:0006883">
    <property type="term" value="P:intracellular sodium ion homeostasis"/>
    <property type="evidence" value="ECO:0007669"/>
    <property type="project" value="TreeGrafter"/>
</dbReference>
<comment type="similarity">
    <text evidence="2">Belongs to the X(+)/potassium ATPases subunit beta family.</text>
</comment>
<feature type="region of interest" description="Disordered" evidence="7">
    <location>
        <begin position="178"/>
        <end position="201"/>
    </location>
</feature>